<dbReference type="EMBL" id="NMUH01005624">
    <property type="protein sequence ID" value="MQM13249.1"/>
    <property type="molecule type" value="Genomic_DNA"/>
</dbReference>
<evidence type="ECO:0000256" key="9">
    <source>
        <dbReference type="ARBA" id="ARBA00023002"/>
    </source>
</evidence>
<dbReference type="PANTHER" id="PTHR31517">
    <property type="match status" value="1"/>
</dbReference>
<dbReference type="PRINTS" id="PR00458">
    <property type="entry name" value="PEROXIDASE"/>
</dbReference>
<keyword evidence="11 19" id="KW-1015">Disulfide bond</keyword>
<comment type="catalytic activity">
    <reaction evidence="1 20">
        <text>2 a phenolic donor + H2O2 = 2 a phenolic radical donor + 2 H2O</text>
        <dbReference type="Rhea" id="RHEA:56136"/>
        <dbReference type="ChEBI" id="CHEBI:15377"/>
        <dbReference type="ChEBI" id="CHEBI:16240"/>
        <dbReference type="ChEBI" id="CHEBI:139520"/>
        <dbReference type="ChEBI" id="CHEBI:139521"/>
        <dbReference type="EC" id="1.11.1.7"/>
    </reaction>
</comment>
<dbReference type="AlphaFoldDB" id="A0A843WT36"/>
<dbReference type="GO" id="GO:0005576">
    <property type="term" value="C:extracellular region"/>
    <property type="evidence" value="ECO:0007669"/>
    <property type="project" value="UniProtKB-SubCell"/>
</dbReference>
<dbReference type="CDD" id="cd00693">
    <property type="entry name" value="secretory_peroxidase"/>
    <property type="match status" value="1"/>
</dbReference>
<keyword evidence="14 20" id="KW-0376">Hydrogen peroxide</keyword>
<feature type="binding site" evidence="17">
    <location>
        <position position="248"/>
    </location>
    <ligand>
        <name>Ca(2+)</name>
        <dbReference type="ChEBI" id="CHEBI:29108"/>
        <label>2</label>
    </ligand>
</feature>
<dbReference type="PROSITE" id="PS00435">
    <property type="entry name" value="PEROXIDASE_1"/>
    <property type="match status" value="1"/>
</dbReference>
<proteinExistence type="inferred from homology"/>
<evidence type="ECO:0000256" key="14">
    <source>
        <dbReference type="ARBA" id="ARBA00023324"/>
    </source>
</evidence>
<name>A0A843WT36_COLES</name>
<feature type="binding site" evidence="17">
    <location>
        <position position="67"/>
    </location>
    <ligand>
        <name>Ca(2+)</name>
        <dbReference type="ChEBI" id="CHEBI:29108"/>
        <label>1</label>
    </ligand>
</feature>
<dbReference type="SMR" id="A0A843WT36"/>
<feature type="binding site" description="axial binding residue" evidence="17">
    <location>
        <position position="185"/>
    </location>
    <ligand>
        <name>heme b</name>
        <dbReference type="ChEBI" id="CHEBI:60344"/>
    </ligand>
    <ligandPart>
        <name>Fe</name>
        <dbReference type="ChEBI" id="CHEBI:18248"/>
    </ligandPart>
</feature>
<keyword evidence="12" id="KW-0325">Glycoprotein</keyword>
<evidence type="ECO:0000256" key="10">
    <source>
        <dbReference type="ARBA" id="ARBA00023004"/>
    </source>
</evidence>
<feature type="domain" description="Plant heme peroxidase family profile" evidence="21">
    <location>
        <begin position="20"/>
        <end position="325"/>
    </location>
</feature>
<feature type="binding site" evidence="17">
    <location>
        <position position="83"/>
    </location>
    <ligand>
        <name>Ca(2+)</name>
        <dbReference type="ChEBI" id="CHEBI:29108"/>
        <label>1</label>
    </ligand>
</feature>
<evidence type="ECO:0000256" key="4">
    <source>
        <dbReference type="ARBA" id="ARBA00022525"/>
    </source>
</evidence>
<evidence type="ECO:0000256" key="3">
    <source>
        <dbReference type="ARBA" id="ARBA00006873"/>
    </source>
</evidence>
<feature type="binding site" evidence="16">
    <location>
        <position position="155"/>
    </location>
    <ligand>
        <name>substrate</name>
    </ligand>
</feature>
<evidence type="ECO:0000256" key="11">
    <source>
        <dbReference type="ARBA" id="ARBA00023157"/>
    </source>
</evidence>
<dbReference type="GO" id="GO:0020037">
    <property type="term" value="F:heme binding"/>
    <property type="evidence" value="ECO:0007669"/>
    <property type="project" value="UniProtKB-UniRule"/>
</dbReference>
<comment type="cofactor">
    <cofactor evidence="17 20">
        <name>Ca(2+)</name>
        <dbReference type="ChEBI" id="CHEBI:29108"/>
    </cofactor>
    <text evidence="17 20">Binds 2 calcium ions per subunit.</text>
</comment>
<dbReference type="GO" id="GO:0140825">
    <property type="term" value="F:lactoperoxidase activity"/>
    <property type="evidence" value="ECO:0007669"/>
    <property type="project" value="UniProtKB-EC"/>
</dbReference>
<dbReference type="PANTHER" id="PTHR31517:SF59">
    <property type="entry name" value="PEROXIDASE"/>
    <property type="match status" value="1"/>
</dbReference>
<dbReference type="PRINTS" id="PR00461">
    <property type="entry name" value="PLPEROXIDASE"/>
</dbReference>
<feature type="binding site" evidence="17">
    <location>
        <position position="253"/>
    </location>
    <ligand>
        <name>Ca(2+)</name>
        <dbReference type="ChEBI" id="CHEBI:29108"/>
        <label>2</label>
    </ligand>
</feature>
<sequence length="332" mass="35962">MAAPPLILLSLALLLHTALPLEVHFYRSSCPRAEVIAKRVLEERFRKEPSIAAALLRLFFHDCFIRGCDGSVLLDSTDDNIAEKEAPPNLTLRGFDVIDDIKAALENECRGTVSCADVLAMAARDASALSGGAAYPLPMGRRDGLVSLMSEAHLPGPSFTIFQAIDAFRGINLTVVDLITLLGAHSVGLCHCGFFVDRLYNFKGTSMPDPSMDPGLLATLKQKCPNVVVTVQNISKDPTVFMNQASATPFKLDSSFFRGVLGKKAVLNLDQQLAFADLSSALAAKYLSRPKVFIRKFSKSMVKLGNVGVLTGNQGEIRLNCRRTNNNTSSSD</sequence>
<keyword evidence="7 17" id="KW-0479">Metal-binding</keyword>
<evidence type="ECO:0000256" key="6">
    <source>
        <dbReference type="ARBA" id="ARBA00022617"/>
    </source>
</evidence>
<keyword evidence="13" id="KW-0873">Pyrrolidone carboxylic acid</keyword>
<comment type="caution">
    <text evidence="22">The sequence shown here is derived from an EMBL/GenBank/DDBJ whole genome shotgun (WGS) entry which is preliminary data.</text>
</comment>
<feature type="binding site" evidence="17">
    <location>
        <position position="71"/>
    </location>
    <ligand>
        <name>Ca(2+)</name>
        <dbReference type="ChEBI" id="CHEBI:29108"/>
        <label>1</label>
    </ligand>
</feature>
<feature type="disulfide bond" evidence="19">
    <location>
        <begin position="192"/>
        <end position="224"/>
    </location>
</feature>
<dbReference type="PROSITE" id="PS50873">
    <property type="entry name" value="PEROXIDASE_4"/>
    <property type="match status" value="1"/>
</dbReference>
<comment type="similarity">
    <text evidence="20">Belongs to the peroxidase family. Classical plant (class III) peroxidase subfamily.</text>
</comment>
<dbReference type="InterPro" id="IPR033905">
    <property type="entry name" value="Secretory_peroxidase"/>
</dbReference>
<evidence type="ECO:0000256" key="1">
    <source>
        <dbReference type="ARBA" id="ARBA00000189"/>
    </source>
</evidence>
<dbReference type="InterPro" id="IPR010255">
    <property type="entry name" value="Haem_peroxidase_sf"/>
</dbReference>
<feature type="disulfide bond" evidence="19">
    <location>
        <begin position="115"/>
        <end position="321"/>
    </location>
</feature>
<comment type="subcellular location">
    <subcellularLocation>
        <location evidence="20">Secreted</location>
    </subcellularLocation>
</comment>
<feature type="binding site" evidence="17">
    <location>
        <position position="62"/>
    </location>
    <ligand>
        <name>Ca(2+)</name>
        <dbReference type="ChEBI" id="CHEBI:29108"/>
        <label>1</label>
    </ligand>
</feature>
<keyword evidence="8 17" id="KW-0106">Calcium</keyword>
<feature type="active site" description="Proton acceptor" evidence="15">
    <location>
        <position position="61"/>
    </location>
</feature>
<keyword evidence="6 20" id="KW-0349">Heme</keyword>
<keyword evidence="23" id="KW-1185">Reference proteome</keyword>
<evidence type="ECO:0000256" key="8">
    <source>
        <dbReference type="ARBA" id="ARBA00022837"/>
    </source>
</evidence>
<evidence type="ECO:0000256" key="17">
    <source>
        <dbReference type="PIRSR" id="PIRSR600823-3"/>
    </source>
</evidence>
<dbReference type="InterPro" id="IPR002016">
    <property type="entry name" value="Haem_peroxidase"/>
</dbReference>
<dbReference type="InterPro" id="IPR019794">
    <property type="entry name" value="Peroxidases_AS"/>
</dbReference>
<dbReference type="GO" id="GO:0006979">
    <property type="term" value="P:response to oxidative stress"/>
    <property type="evidence" value="ECO:0007669"/>
    <property type="project" value="UniProtKB-UniRule"/>
</dbReference>
<dbReference type="SUPFAM" id="SSF48113">
    <property type="entry name" value="Heme-dependent peroxidases"/>
    <property type="match status" value="1"/>
</dbReference>
<dbReference type="Gene3D" id="1.10.420.10">
    <property type="entry name" value="Peroxidase, domain 2"/>
    <property type="match status" value="1"/>
</dbReference>
<dbReference type="FunFam" id="1.10.520.10:FF:000001">
    <property type="entry name" value="Peroxidase"/>
    <property type="match status" value="1"/>
</dbReference>
<dbReference type="GO" id="GO:0046872">
    <property type="term" value="F:metal ion binding"/>
    <property type="evidence" value="ECO:0007669"/>
    <property type="project" value="UniProtKB-UniRule"/>
</dbReference>
<evidence type="ECO:0000313" key="23">
    <source>
        <dbReference type="Proteomes" id="UP000652761"/>
    </source>
</evidence>
<keyword evidence="10 17" id="KW-0408">Iron</keyword>
<feature type="site" description="Transition state stabilizer" evidence="18">
    <location>
        <position position="57"/>
    </location>
</feature>
<feature type="chain" id="PRO_5033113545" description="Peroxidase" evidence="20">
    <location>
        <begin position="21"/>
        <end position="332"/>
    </location>
</feature>
<evidence type="ECO:0000259" key="21">
    <source>
        <dbReference type="PROSITE" id="PS50873"/>
    </source>
</evidence>
<protein>
    <recommendedName>
        <fullName evidence="20">Peroxidase</fullName>
        <ecNumber evidence="20">1.11.1.7</ecNumber>
    </recommendedName>
</protein>
<evidence type="ECO:0000256" key="18">
    <source>
        <dbReference type="PIRSR" id="PIRSR600823-4"/>
    </source>
</evidence>
<comment type="cofactor">
    <cofactor evidence="17 20">
        <name>heme b</name>
        <dbReference type="ChEBI" id="CHEBI:60344"/>
    </cofactor>
    <text evidence="17 20">Binds 1 heme b (iron(II)-protoporphyrin IX) group per subunit.</text>
</comment>
<dbReference type="PROSITE" id="PS00436">
    <property type="entry name" value="PEROXIDASE_2"/>
    <property type="match status" value="1"/>
</dbReference>
<evidence type="ECO:0000256" key="15">
    <source>
        <dbReference type="PIRSR" id="PIRSR600823-1"/>
    </source>
</evidence>
<evidence type="ECO:0000256" key="2">
    <source>
        <dbReference type="ARBA" id="ARBA00002322"/>
    </source>
</evidence>
<dbReference type="OrthoDB" id="2113341at2759"/>
<comment type="function">
    <text evidence="2">Removal of H(2)O(2), oxidation of toxic reductants, biosynthesis and degradation of lignin, suberization, auxin catabolism, response to environmental stresses such as wounding, pathogen attack and oxidative stress. These functions might be dependent on each isozyme/isoform in each plant tissue.</text>
</comment>
<dbReference type="Pfam" id="PF00141">
    <property type="entry name" value="peroxidase"/>
    <property type="match status" value="1"/>
</dbReference>
<dbReference type="InterPro" id="IPR019793">
    <property type="entry name" value="Peroxidases_heam-ligand_BS"/>
</dbReference>
<keyword evidence="5 20" id="KW-0575">Peroxidase</keyword>
<feature type="binding site" evidence="17">
    <location>
        <position position="69"/>
    </location>
    <ligand>
        <name>Ca(2+)</name>
        <dbReference type="ChEBI" id="CHEBI:29108"/>
        <label>1</label>
    </ligand>
</feature>
<evidence type="ECO:0000256" key="20">
    <source>
        <dbReference type="RuleBase" id="RU362060"/>
    </source>
</evidence>
<evidence type="ECO:0000256" key="19">
    <source>
        <dbReference type="PIRSR" id="PIRSR600823-5"/>
    </source>
</evidence>
<evidence type="ECO:0000256" key="16">
    <source>
        <dbReference type="PIRSR" id="PIRSR600823-2"/>
    </source>
</evidence>
<evidence type="ECO:0000256" key="5">
    <source>
        <dbReference type="ARBA" id="ARBA00022559"/>
    </source>
</evidence>
<organism evidence="22 23">
    <name type="scientific">Colocasia esculenta</name>
    <name type="common">Wild taro</name>
    <name type="synonym">Arum esculentum</name>
    <dbReference type="NCBI Taxonomy" id="4460"/>
    <lineage>
        <taxon>Eukaryota</taxon>
        <taxon>Viridiplantae</taxon>
        <taxon>Streptophyta</taxon>
        <taxon>Embryophyta</taxon>
        <taxon>Tracheophyta</taxon>
        <taxon>Spermatophyta</taxon>
        <taxon>Magnoliopsida</taxon>
        <taxon>Liliopsida</taxon>
        <taxon>Araceae</taxon>
        <taxon>Aroideae</taxon>
        <taxon>Colocasieae</taxon>
        <taxon>Colocasia</taxon>
    </lineage>
</organism>
<keyword evidence="4 20" id="KW-0964">Secreted</keyword>
<reference evidence="22" key="1">
    <citation type="submission" date="2017-07" db="EMBL/GenBank/DDBJ databases">
        <title>Taro Niue Genome Assembly and Annotation.</title>
        <authorList>
            <person name="Atibalentja N."/>
            <person name="Keating K."/>
            <person name="Fields C.J."/>
        </authorList>
    </citation>
    <scope>NUCLEOTIDE SEQUENCE</scope>
    <source>
        <strain evidence="22">Niue_2</strain>
        <tissue evidence="22">Leaf</tissue>
    </source>
</reference>
<dbReference type="EC" id="1.11.1.7" evidence="20"/>
<feature type="disulfide bond" evidence="19">
    <location>
        <begin position="63"/>
        <end position="68"/>
    </location>
</feature>
<dbReference type="Proteomes" id="UP000652761">
    <property type="component" value="Unassembled WGS sequence"/>
</dbReference>
<gene>
    <name evidence="22" type="ORF">Taro_046179</name>
</gene>
<dbReference type="FunFam" id="1.10.420.10:FF:000001">
    <property type="entry name" value="Peroxidase"/>
    <property type="match status" value="1"/>
</dbReference>
<feature type="signal peptide" evidence="20">
    <location>
        <begin position="1"/>
        <end position="20"/>
    </location>
</feature>
<evidence type="ECO:0000256" key="12">
    <source>
        <dbReference type="ARBA" id="ARBA00023180"/>
    </source>
</evidence>
<keyword evidence="9 20" id="KW-0560">Oxidoreductase</keyword>
<keyword evidence="20" id="KW-0732">Signal</keyword>
<comment type="similarity">
    <text evidence="3">Belongs to the peroxidase family. Ascorbate peroxidase subfamily.</text>
</comment>
<dbReference type="InterPro" id="IPR000823">
    <property type="entry name" value="Peroxidase_pln"/>
</dbReference>
<dbReference type="Gene3D" id="1.10.520.10">
    <property type="match status" value="1"/>
</dbReference>
<dbReference type="GO" id="GO:0042744">
    <property type="term" value="P:hydrogen peroxide catabolic process"/>
    <property type="evidence" value="ECO:0007669"/>
    <property type="project" value="UniProtKB-KW"/>
</dbReference>
<evidence type="ECO:0000256" key="13">
    <source>
        <dbReference type="ARBA" id="ARBA00023283"/>
    </source>
</evidence>
<feature type="disulfide bond" evidence="19">
    <location>
        <begin position="30"/>
        <end position="109"/>
    </location>
</feature>
<accession>A0A843WT36</accession>
<evidence type="ECO:0000256" key="7">
    <source>
        <dbReference type="ARBA" id="ARBA00022723"/>
    </source>
</evidence>
<evidence type="ECO:0000313" key="22">
    <source>
        <dbReference type="EMBL" id="MQM13249.1"/>
    </source>
</evidence>